<organism evidence="1 2">
    <name type="scientific">Richelia sinica FACHB-800</name>
    <dbReference type="NCBI Taxonomy" id="1357546"/>
    <lineage>
        <taxon>Bacteria</taxon>
        <taxon>Bacillati</taxon>
        <taxon>Cyanobacteriota</taxon>
        <taxon>Cyanophyceae</taxon>
        <taxon>Nostocales</taxon>
        <taxon>Nostocaceae</taxon>
        <taxon>Richelia</taxon>
    </lineage>
</organism>
<proteinExistence type="predicted"/>
<dbReference type="Proteomes" id="UP000683511">
    <property type="component" value="Chromosome"/>
</dbReference>
<dbReference type="RefSeq" id="WP_190608957.1">
    <property type="nucleotide sequence ID" value="NZ_CP021056.1"/>
</dbReference>
<sequence length="47" mass="5502">MLTIAVFTSKQIHFLLQHFQPPDHLQVTEFGGLFIEMLHEESSLVEY</sequence>
<dbReference type="EMBL" id="CP021056">
    <property type="protein sequence ID" value="QXE23017.1"/>
    <property type="molecule type" value="Genomic_DNA"/>
</dbReference>
<evidence type="ECO:0000313" key="2">
    <source>
        <dbReference type="Proteomes" id="UP000683511"/>
    </source>
</evidence>
<name>A0A975T6G1_9NOST</name>
<keyword evidence="2" id="KW-1185">Reference proteome</keyword>
<evidence type="ECO:0000313" key="1">
    <source>
        <dbReference type="EMBL" id="QXE23017.1"/>
    </source>
</evidence>
<reference evidence="1" key="1">
    <citation type="submission" date="2017-04" db="EMBL/GenBank/DDBJ databases">
        <title>Genome deletions in a multicellular cyanobacterial endosymbiont for morphological adaptation in marine diatoms.</title>
        <authorList>
            <person name="Wang Y."/>
            <person name="Gao H."/>
            <person name="Li R."/>
            <person name="Xu X."/>
        </authorList>
    </citation>
    <scope>NUCLEOTIDE SEQUENCE</scope>
    <source>
        <strain evidence="1">FACHB 800</strain>
    </source>
</reference>
<dbReference type="KEGG" id="rsin:B6N60_01705"/>
<protein>
    <submittedName>
        <fullName evidence="1">Uncharacterized protein</fullName>
    </submittedName>
</protein>
<gene>
    <name evidence="1" type="ORF">B6N60_01705</name>
</gene>
<accession>A0A975T6G1</accession>
<dbReference type="AlphaFoldDB" id="A0A975T6G1"/>